<keyword evidence="5" id="KW-0611">Plant defense</keyword>
<evidence type="ECO:0000256" key="5">
    <source>
        <dbReference type="ARBA" id="ARBA00022821"/>
    </source>
</evidence>
<name>A0AAQ3U600_PASNO</name>
<gene>
    <name evidence="7" type="ORF">U9M48_032451</name>
</gene>
<evidence type="ECO:0000313" key="7">
    <source>
        <dbReference type="EMBL" id="WVZ85534.1"/>
    </source>
</evidence>
<dbReference type="Pfam" id="PF18052">
    <property type="entry name" value="Rx_N"/>
    <property type="match status" value="1"/>
</dbReference>
<dbReference type="EMBL" id="CP144751">
    <property type="protein sequence ID" value="WVZ85534.1"/>
    <property type="molecule type" value="Genomic_DNA"/>
</dbReference>
<organism evidence="7 8">
    <name type="scientific">Paspalum notatum var. saurae</name>
    <dbReference type="NCBI Taxonomy" id="547442"/>
    <lineage>
        <taxon>Eukaryota</taxon>
        <taxon>Viridiplantae</taxon>
        <taxon>Streptophyta</taxon>
        <taxon>Embryophyta</taxon>
        <taxon>Tracheophyta</taxon>
        <taxon>Spermatophyta</taxon>
        <taxon>Magnoliopsida</taxon>
        <taxon>Liliopsida</taxon>
        <taxon>Poales</taxon>
        <taxon>Poaceae</taxon>
        <taxon>PACMAD clade</taxon>
        <taxon>Panicoideae</taxon>
        <taxon>Andropogonodae</taxon>
        <taxon>Paspaleae</taxon>
        <taxon>Paspalinae</taxon>
        <taxon>Paspalum</taxon>
    </lineage>
</organism>
<sequence>MAALTESAVDALLGLLKTAITDEAKLLGGVPGDLQFIKDEIDSMNGFLKNLNKMEGHDDQIRAWMKQVREVSYISEDCVDRYVRDIAPYLYGPGPGCLHINTIRFFLHHPNKYCKLRKLANQLAEVKLRVHEVDDRRLRYDVKVPAGQQDKKLKGMMAPEEERREGFRLKALEKKL</sequence>
<dbReference type="InterPro" id="IPR041118">
    <property type="entry name" value="Rx_N"/>
</dbReference>
<reference evidence="7 8" key="1">
    <citation type="submission" date="2024-02" db="EMBL/GenBank/DDBJ databases">
        <title>High-quality chromosome-scale genome assembly of Pensacola bahiagrass (Paspalum notatum Flugge var. saurae).</title>
        <authorList>
            <person name="Vega J.M."/>
            <person name="Podio M."/>
            <person name="Orjuela J."/>
            <person name="Siena L.A."/>
            <person name="Pessino S.C."/>
            <person name="Combes M.C."/>
            <person name="Mariac C."/>
            <person name="Albertini E."/>
            <person name="Pupilli F."/>
            <person name="Ortiz J.P.A."/>
            <person name="Leblanc O."/>
        </authorList>
    </citation>
    <scope>NUCLEOTIDE SEQUENCE [LARGE SCALE GENOMIC DNA]</scope>
    <source>
        <strain evidence="7">R1</strain>
        <tissue evidence="7">Leaf</tissue>
    </source>
</reference>
<feature type="domain" description="Disease resistance N-terminal" evidence="6">
    <location>
        <begin position="8"/>
        <end position="84"/>
    </location>
</feature>
<evidence type="ECO:0000259" key="6">
    <source>
        <dbReference type="Pfam" id="PF18052"/>
    </source>
</evidence>
<dbReference type="InterPro" id="IPR038005">
    <property type="entry name" value="RX-like_CC"/>
</dbReference>
<keyword evidence="3" id="KW-0677">Repeat</keyword>
<dbReference type="Gene3D" id="1.20.5.4130">
    <property type="match status" value="1"/>
</dbReference>
<dbReference type="GO" id="GO:0000166">
    <property type="term" value="F:nucleotide binding"/>
    <property type="evidence" value="ECO:0007669"/>
    <property type="project" value="UniProtKB-KW"/>
</dbReference>
<protein>
    <recommendedName>
        <fullName evidence="6">Disease resistance N-terminal domain-containing protein</fullName>
    </recommendedName>
</protein>
<keyword evidence="8" id="KW-1185">Reference proteome</keyword>
<keyword evidence="2" id="KW-0433">Leucine-rich repeat</keyword>
<dbReference type="PANTHER" id="PTHR19338:SF0">
    <property type="entry name" value="MITOCHONDRIAL IMPORT INNER MEMBRANE TRANSLOCASE SUBUNIT TIM13"/>
    <property type="match status" value="1"/>
</dbReference>
<evidence type="ECO:0000256" key="4">
    <source>
        <dbReference type="ARBA" id="ARBA00022741"/>
    </source>
</evidence>
<evidence type="ECO:0000256" key="2">
    <source>
        <dbReference type="ARBA" id="ARBA00022614"/>
    </source>
</evidence>
<keyword evidence="4" id="KW-0547">Nucleotide-binding</keyword>
<dbReference type="PANTHER" id="PTHR19338">
    <property type="entry name" value="TRANSLOCASE OF INNER MITOCHONDRIAL MEMBRANE 13 HOMOLOG"/>
    <property type="match status" value="1"/>
</dbReference>
<accession>A0AAQ3U600</accession>
<dbReference type="GO" id="GO:0006952">
    <property type="term" value="P:defense response"/>
    <property type="evidence" value="ECO:0007669"/>
    <property type="project" value="UniProtKB-KW"/>
</dbReference>
<evidence type="ECO:0000313" key="8">
    <source>
        <dbReference type="Proteomes" id="UP001341281"/>
    </source>
</evidence>
<comment type="similarity">
    <text evidence="1">Belongs to the disease resistance NB-LRR family.</text>
</comment>
<dbReference type="AlphaFoldDB" id="A0AAQ3U600"/>
<evidence type="ECO:0000256" key="1">
    <source>
        <dbReference type="ARBA" id="ARBA00008894"/>
    </source>
</evidence>
<evidence type="ECO:0000256" key="3">
    <source>
        <dbReference type="ARBA" id="ARBA00022737"/>
    </source>
</evidence>
<proteinExistence type="inferred from homology"/>
<dbReference type="CDD" id="cd14798">
    <property type="entry name" value="RX-CC_like"/>
    <property type="match status" value="1"/>
</dbReference>
<dbReference type="Proteomes" id="UP001341281">
    <property type="component" value="Chromosome 07"/>
</dbReference>